<dbReference type="EMBL" id="CAUYUJ010010036">
    <property type="protein sequence ID" value="CAK0828438.1"/>
    <property type="molecule type" value="Genomic_DNA"/>
</dbReference>
<evidence type="ECO:0000313" key="1">
    <source>
        <dbReference type="EMBL" id="CAK0828438.1"/>
    </source>
</evidence>
<gene>
    <name evidence="1" type="ORF">PCOR1329_LOCUS27648</name>
</gene>
<reference evidence="1" key="1">
    <citation type="submission" date="2023-10" db="EMBL/GenBank/DDBJ databases">
        <authorList>
            <person name="Chen Y."/>
            <person name="Shah S."/>
            <person name="Dougan E. K."/>
            <person name="Thang M."/>
            <person name="Chan C."/>
        </authorList>
    </citation>
    <scope>NUCLEOTIDE SEQUENCE [LARGE SCALE GENOMIC DNA]</scope>
</reference>
<comment type="caution">
    <text evidence="1">The sequence shown here is derived from an EMBL/GenBank/DDBJ whole genome shotgun (WGS) entry which is preliminary data.</text>
</comment>
<dbReference type="Proteomes" id="UP001189429">
    <property type="component" value="Unassembled WGS sequence"/>
</dbReference>
<keyword evidence="2" id="KW-1185">Reference proteome</keyword>
<proteinExistence type="predicted"/>
<accession>A0ABN9S977</accession>
<sequence length="157" mass="17710">MSTELENAGMTVVKWSTRRAIRNLFMNGTCRHKGRQYDLVQATQLADFATLQSVHVALGTKSRDAEVLGLPTASDFHRVRRPRPAQVLDGVHQISARTYNCESLRVVGRIDELLRLARTSEIHVLMLQGTSMDIDIDVQYRISFYCAWSALFSPGDD</sequence>
<organism evidence="1 2">
    <name type="scientific">Prorocentrum cordatum</name>
    <dbReference type="NCBI Taxonomy" id="2364126"/>
    <lineage>
        <taxon>Eukaryota</taxon>
        <taxon>Sar</taxon>
        <taxon>Alveolata</taxon>
        <taxon>Dinophyceae</taxon>
        <taxon>Prorocentrales</taxon>
        <taxon>Prorocentraceae</taxon>
        <taxon>Prorocentrum</taxon>
    </lineage>
</organism>
<protein>
    <submittedName>
        <fullName evidence="1">Uncharacterized protein</fullName>
    </submittedName>
</protein>
<evidence type="ECO:0000313" key="2">
    <source>
        <dbReference type="Proteomes" id="UP001189429"/>
    </source>
</evidence>
<name>A0ABN9S977_9DINO</name>